<dbReference type="Gene3D" id="2.60.40.3040">
    <property type="match status" value="1"/>
</dbReference>
<sequence>MAKELLSFTDLVWLDSSPDSVRQAFSKQYGKTPDGIALNHETYYNAVTPAITEQYGHYCYKRTGETTVTSQELSDSADANLGSTFAVNKGDTPVTLTMSVTGKWTESISWSTCSETGVRMSTEFGVGGTFKTGQTFSISMKTESSGTNSLEKSATSQVQVTVPPHSKVSVSMIGTMKKEKVTFEVPVTVDGSFGANYNKQVQGHYFWFMGAGQALSKTTGIIKGTIDHANVFDVTTEVGQSQPL</sequence>
<dbReference type="RefSeq" id="XP_065653550.1">
    <property type="nucleotide sequence ID" value="XM_065797478.1"/>
</dbReference>
<dbReference type="GeneID" id="136080613"/>
<protein>
    <submittedName>
        <fullName evidence="2">Hydralysin-like</fullName>
    </submittedName>
</protein>
<gene>
    <name evidence="2" type="primary">LOC136080613</name>
</gene>
<organism evidence="1 2">
    <name type="scientific">Hydra vulgaris</name>
    <name type="common">Hydra</name>
    <name type="synonym">Hydra attenuata</name>
    <dbReference type="NCBI Taxonomy" id="6087"/>
    <lineage>
        <taxon>Eukaryota</taxon>
        <taxon>Metazoa</taxon>
        <taxon>Cnidaria</taxon>
        <taxon>Hydrozoa</taxon>
        <taxon>Hydroidolina</taxon>
        <taxon>Anthoathecata</taxon>
        <taxon>Aplanulata</taxon>
        <taxon>Hydridae</taxon>
        <taxon>Hydra</taxon>
    </lineage>
</organism>
<accession>A0ABM4BWF4</accession>
<dbReference type="Gene3D" id="3.10.290.50">
    <property type="match status" value="1"/>
</dbReference>
<dbReference type="SUPFAM" id="SSF56973">
    <property type="entry name" value="Aerolisin/ETX pore-forming domain"/>
    <property type="match status" value="1"/>
</dbReference>
<dbReference type="CDD" id="cd21130">
    <property type="entry name" value="parasporin-2-like_N-term"/>
    <property type="match status" value="1"/>
</dbReference>
<dbReference type="Gene3D" id="2.60.40.4280">
    <property type="match status" value="1"/>
</dbReference>
<reference evidence="2" key="1">
    <citation type="submission" date="2025-08" db="UniProtKB">
        <authorList>
            <consortium name="RefSeq"/>
        </authorList>
    </citation>
    <scope>IDENTIFICATION</scope>
</reference>
<name>A0ABM4BWF4_HYDVU</name>
<evidence type="ECO:0000313" key="1">
    <source>
        <dbReference type="Proteomes" id="UP001652625"/>
    </source>
</evidence>
<dbReference type="Proteomes" id="UP001652625">
    <property type="component" value="Chromosome 05"/>
</dbReference>
<proteinExistence type="predicted"/>
<dbReference type="CDD" id="cd20222">
    <property type="entry name" value="PFM_parasporin-2-like"/>
    <property type="match status" value="1"/>
</dbReference>
<evidence type="ECO:0000313" key="2">
    <source>
        <dbReference type="RefSeq" id="XP_065653550.1"/>
    </source>
</evidence>
<keyword evidence="1" id="KW-1185">Reference proteome</keyword>